<name>A0A1Y2NXC5_STRFR</name>
<evidence type="ECO:0000313" key="1">
    <source>
        <dbReference type="EMBL" id="OSY52183.1"/>
    </source>
</evidence>
<dbReference type="AlphaFoldDB" id="A0A1Y2NXC5"/>
<protein>
    <recommendedName>
        <fullName evidence="3">Minor tail protein</fullName>
    </recommendedName>
</protein>
<sequence length="367" mass="40109">MTPSPMRVLTQHALTGAWQSLSLPLRDLEYGPELNGPGTLSGTLEPRLLAQHPTLVDPGTTCIYVEADGNIRWGGLVWDVRTQGDRLTVEAASWSSYAQRRHDLDGELGGRGPYTYADPCTVIRDMWAYLQSVPDGNLGVLVDPTTTTAKVGTPADPYSFPFWEHPNLGDRMDDLVSGDATPDYTCTTAWNEDRTAVVKRIRLGWPRLGARRTDISFASGVNILEDPEIQLAGDDYAQVVVAAGAGDGRAKRRQVSAVRNGRLRLEHILDLPEVKANDVLAARAAAERAIRQTLGTVEQITIRDTPAAPFGSFQVGDDVYTRVHNAWTDYTGWCRVTGWTIRPHATGGPQATISLRPADTYQYGGTP</sequence>
<organism evidence="1 2">
    <name type="scientific">Streptomyces fradiae ATCC 10745 = DSM 40063</name>
    <dbReference type="NCBI Taxonomy" id="1319510"/>
    <lineage>
        <taxon>Bacteria</taxon>
        <taxon>Bacillati</taxon>
        <taxon>Actinomycetota</taxon>
        <taxon>Actinomycetes</taxon>
        <taxon>Kitasatosporales</taxon>
        <taxon>Streptomycetaceae</taxon>
        <taxon>Streptomyces</taxon>
    </lineage>
</organism>
<reference evidence="1 2" key="1">
    <citation type="submission" date="2016-09" db="EMBL/GenBank/DDBJ databases">
        <title>Streptomyces fradiae DSM40063, a candidate organism with high potential of specific P450 cytochromes.</title>
        <authorList>
            <person name="Grumaz C."/>
            <person name="Vainshtein Y."/>
            <person name="Kirstahler P."/>
            <person name="Sohn K."/>
        </authorList>
    </citation>
    <scope>NUCLEOTIDE SEQUENCE [LARGE SCALE GENOMIC DNA]</scope>
    <source>
        <strain evidence="1 2">DSM 40063</strain>
    </source>
</reference>
<accession>A0A1Y2NXC5</accession>
<gene>
    <name evidence="1" type="ORF">BG846_02163</name>
</gene>
<proteinExistence type="predicted"/>
<evidence type="ECO:0000313" key="2">
    <source>
        <dbReference type="Proteomes" id="UP000194318"/>
    </source>
</evidence>
<comment type="caution">
    <text evidence="1">The sequence shown here is derived from an EMBL/GenBank/DDBJ whole genome shotgun (WGS) entry which is preliminary data.</text>
</comment>
<evidence type="ECO:0008006" key="3">
    <source>
        <dbReference type="Google" id="ProtNLM"/>
    </source>
</evidence>
<dbReference type="RefSeq" id="WP_140160811.1">
    <property type="nucleotide sequence ID" value="NZ_ASYR01000050.1"/>
</dbReference>
<dbReference type="EMBL" id="MIFZ01000192">
    <property type="protein sequence ID" value="OSY52183.1"/>
    <property type="molecule type" value="Genomic_DNA"/>
</dbReference>
<dbReference type="Proteomes" id="UP000194318">
    <property type="component" value="Unassembled WGS sequence"/>
</dbReference>